<evidence type="ECO:0000313" key="2">
    <source>
        <dbReference type="Proteomes" id="UP000282674"/>
    </source>
</evidence>
<comment type="caution">
    <text evidence="1">The sequence shown here is derived from an EMBL/GenBank/DDBJ whole genome shotgun (WGS) entry which is preliminary data.</text>
</comment>
<sequence>MSCSEKTVASFVRGVQRQEVRSAVSSVVFAVRFDSLSSGIAVVSMTSQAARIFEGSGVPDVVVGEETGAGLSGPLRLL</sequence>
<proteinExistence type="predicted"/>
<dbReference type="EMBL" id="RFFG01000003">
    <property type="protein sequence ID" value="RMI47472.1"/>
    <property type="molecule type" value="Genomic_DNA"/>
</dbReference>
<accession>A0A3M2MD53</accession>
<evidence type="ECO:0000313" key="1">
    <source>
        <dbReference type="EMBL" id="RMI47472.1"/>
    </source>
</evidence>
<dbReference type="AlphaFoldDB" id="A0A3M2MD53"/>
<gene>
    <name evidence="1" type="ORF">EBO15_02930</name>
</gene>
<dbReference type="Proteomes" id="UP000282674">
    <property type="component" value="Unassembled WGS sequence"/>
</dbReference>
<name>A0A3M2MD53_9ACTN</name>
<keyword evidence="2" id="KW-1185">Reference proteome</keyword>
<protein>
    <submittedName>
        <fullName evidence="1">Uncharacterized protein</fullName>
    </submittedName>
</protein>
<organism evidence="1 2">
    <name type="scientific">Actinomadura harenae</name>
    <dbReference type="NCBI Taxonomy" id="2483351"/>
    <lineage>
        <taxon>Bacteria</taxon>
        <taxon>Bacillati</taxon>
        <taxon>Actinomycetota</taxon>
        <taxon>Actinomycetes</taxon>
        <taxon>Streptosporangiales</taxon>
        <taxon>Thermomonosporaceae</taxon>
        <taxon>Actinomadura</taxon>
    </lineage>
</organism>
<reference evidence="1 2" key="1">
    <citation type="submission" date="2018-10" db="EMBL/GenBank/DDBJ databases">
        <title>Isolation from soil.</title>
        <authorList>
            <person name="Hu J."/>
        </authorList>
    </citation>
    <scope>NUCLEOTIDE SEQUENCE [LARGE SCALE GENOMIC DNA]</scope>
    <source>
        <strain evidence="1 2">NEAU-Ht49</strain>
    </source>
</reference>